<feature type="compositionally biased region" description="Basic and acidic residues" evidence="1">
    <location>
        <begin position="77"/>
        <end position="87"/>
    </location>
</feature>
<dbReference type="OrthoDB" id="2444174at2759"/>
<dbReference type="KEGG" id="apuu:APUU_40731S"/>
<dbReference type="PANTHER" id="PTHR39468">
    <property type="entry name" value="CHROMOSOME 7, WHOLE GENOME SHOTGUN SEQUENCE"/>
    <property type="match status" value="1"/>
</dbReference>
<reference evidence="3" key="2">
    <citation type="submission" date="2021-02" db="EMBL/GenBank/DDBJ databases">
        <title>Aspergillus puulaauensis MK2 genome sequence.</title>
        <authorList>
            <person name="Futagami T."/>
            <person name="Mori K."/>
            <person name="Kadooka C."/>
            <person name="Tanaka T."/>
        </authorList>
    </citation>
    <scope>NUCLEOTIDE SEQUENCE</scope>
    <source>
        <strain evidence="3">MK2</strain>
    </source>
</reference>
<dbReference type="EMBL" id="AP024446">
    <property type="protein sequence ID" value="BCS24287.1"/>
    <property type="molecule type" value="Genomic_DNA"/>
</dbReference>
<dbReference type="Pfam" id="PF19189">
    <property type="entry name" value="Mtf2"/>
    <property type="match status" value="1"/>
</dbReference>
<feature type="compositionally biased region" description="Basic and acidic residues" evidence="1">
    <location>
        <begin position="121"/>
        <end position="131"/>
    </location>
</feature>
<feature type="region of interest" description="Disordered" evidence="1">
    <location>
        <begin position="452"/>
        <end position="473"/>
    </location>
</feature>
<dbReference type="PANTHER" id="PTHR39468:SF1">
    <property type="entry name" value="MTF2-LIKE C-TERMINAL DOMAIN-CONTAINING PROTEIN"/>
    <property type="match status" value="1"/>
</dbReference>
<feature type="domain" description="Mtf2-like C-terminal" evidence="2">
    <location>
        <begin position="301"/>
        <end position="474"/>
    </location>
</feature>
<evidence type="ECO:0000256" key="1">
    <source>
        <dbReference type="SAM" id="MobiDB-lite"/>
    </source>
</evidence>
<reference evidence="3" key="1">
    <citation type="submission" date="2021-01" db="EMBL/GenBank/DDBJ databases">
        <authorList>
            <consortium name="Aspergillus puulaauensis MK2 genome sequencing consortium"/>
            <person name="Kazuki M."/>
            <person name="Futagami T."/>
        </authorList>
    </citation>
    <scope>NUCLEOTIDE SEQUENCE</scope>
    <source>
        <strain evidence="3">MK2</strain>
    </source>
</reference>
<protein>
    <recommendedName>
        <fullName evidence="2">Mtf2-like C-terminal domain-containing protein</fullName>
    </recommendedName>
</protein>
<dbReference type="InterPro" id="IPR040009">
    <property type="entry name" value="Mtf2/C5D6.12-like"/>
</dbReference>
<dbReference type="GeneID" id="64974292"/>
<evidence type="ECO:0000259" key="2">
    <source>
        <dbReference type="Pfam" id="PF19189"/>
    </source>
</evidence>
<feature type="region of interest" description="Disordered" evidence="1">
    <location>
        <begin position="320"/>
        <end position="341"/>
    </location>
</feature>
<keyword evidence="4" id="KW-1185">Reference proteome</keyword>
<dbReference type="AlphaFoldDB" id="A0A7R7XNA1"/>
<evidence type="ECO:0000313" key="3">
    <source>
        <dbReference type="EMBL" id="BCS24287.1"/>
    </source>
</evidence>
<feature type="region of interest" description="Disordered" evidence="1">
    <location>
        <begin position="45"/>
        <end position="182"/>
    </location>
</feature>
<name>A0A7R7XNA1_9EURO</name>
<dbReference type="GO" id="GO:0005739">
    <property type="term" value="C:mitochondrion"/>
    <property type="evidence" value="ECO:0007669"/>
    <property type="project" value="InterPro"/>
</dbReference>
<feature type="compositionally biased region" description="Polar residues" evidence="1">
    <location>
        <begin position="64"/>
        <end position="76"/>
    </location>
</feature>
<feature type="compositionally biased region" description="Low complexity" evidence="1">
    <location>
        <begin position="45"/>
        <end position="63"/>
    </location>
</feature>
<dbReference type="InterPro" id="IPR043837">
    <property type="entry name" value="Mtf2-like_C"/>
</dbReference>
<gene>
    <name evidence="3" type="ORF">APUU_40731S</name>
</gene>
<dbReference type="RefSeq" id="XP_041556481.1">
    <property type="nucleotide sequence ID" value="XM_041703836.1"/>
</dbReference>
<dbReference type="Proteomes" id="UP000654913">
    <property type="component" value="Chromosome 4"/>
</dbReference>
<accession>A0A7R7XNA1</accession>
<proteinExistence type="predicted"/>
<evidence type="ECO:0000313" key="4">
    <source>
        <dbReference type="Proteomes" id="UP000654913"/>
    </source>
</evidence>
<feature type="compositionally biased region" description="Basic residues" evidence="1">
    <location>
        <begin position="132"/>
        <end position="143"/>
    </location>
</feature>
<organism evidence="3 4">
    <name type="scientific">Aspergillus puulaauensis</name>
    <dbReference type="NCBI Taxonomy" id="1220207"/>
    <lineage>
        <taxon>Eukaryota</taxon>
        <taxon>Fungi</taxon>
        <taxon>Dikarya</taxon>
        <taxon>Ascomycota</taxon>
        <taxon>Pezizomycotina</taxon>
        <taxon>Eurotiomycetes</taxon>
        <taxon>Eurotiomycetidae</taxon>
        <taxon>Eurotiales</taxon>
        <taxon>Aspergillaceae</taxon>
        <taxon>Aspergillus</taxon>
    </lineage>
</organism>
<sequence length="511" mass="57587">MRQVADAEMSIQRRIALAWLVQAQAQAARNSLAPFLYQTTTLAPIRPRSLSSPPLRCSSYSTSDTPNSPSAKPHNQSRNDHSSEPNDNKSCGTADHTEFSPPPSGKSFLRRKGASMAKQKRALDAKLDKKPVQKPKWKPRPKLTSHESRTLAELFSKLPSEKRQQVSPQESEESDAKVEAEAEADQIEAMKTEENEMSEISAIFDAVLRDAQKRKDRQAQLNDKHSAGESKVLDAKAQEDAIKTQNKIFHLPDTDEELAELLNKGEMTLANAIELVIARETTRINSILHAAVEEQIMPGKFWKLCQTHVFSMAQHLRREDEKTASGQAVQHSRKSKTPESPLKVPACVPIESVVVAVYPRVLRTAFALLNVHFPDSYLVNEFRTKVTSLGRESATLGLSAQLYNDMIYFHWRVTHDIAELVTLLREMELTGVNPTAGTITIINSIVEERQSDLKRRQRDKPSDQPWWDHPPNRKAFRQLTGEDTWGDGLLSRMTKLYKSKKLKKAVSDTFI</sequence>
<feature type="compositionally biased region" description="Basic and acidic residues" evidence="1">
    <location>
        <begin position="452"/>
        <end position="462"/>
    </location>
</feature>